<evidence type="ECO:0000313" key="3">
    <source>
        <dbReference type="Proteomes" id="UP001529510"/>
    </source>
</evidence>
<feature type="region of interest" description="Disordered" evidence="1">
    <location>
        <begin position="1"/>
        <end position="59"/>
    </location>
</feature>
<organism evidence="2 3">
    <name type="scientific">Cirrhinus mrigala</name>
    <name type="common">Mrigala</name>
    <dbReference type="NCBI Taxonomy" id="683832"/>
    <lineage>
        <taxon>Eukaryota</taxon>
        <taxon>Metazoa</taxon>
        <taxon>Chordata</taxon>
        <taxon>Craniata</taxon>
        <taxon>Vertebrata</taxon>
        <taxon>Euteleostomi</taxon>
        <taxon>Actinopterygii</taxon>
        <taxon>Neopterygii</taxon>
        <taxon>Teleostei</taxon>
        <taxon>Ostariophysi</taxon>
        <taxon>Cypriniformes</taxon>
        <taxon>Cyprinidae</taxon>
        <taxon>Labeoninae</taxon>
        <taxon>Labeonini</taxon>
        <taxon>Cirrhinus</taxon>
    </lineage>
</organism>
<name>A0ABD0NPY8_CIRMR</name>
<dbReference type="AlphaFoldDB" id="A0ABD0NPY8"/>
<proteinExistence type="predicted"/>
<dbReference type="EMBL" id="JAMKFB020000020">
    <property type="protein sequence ID" value="KAL0163922.1"/>
    <property type="molecule type" value="Genomic_DNA"/>
</dbReference>
<feature type="non-terminal residue" evidence="2">
    <location>
        <position position="1"/>
    </location>
</feature>
<accession>A0ABD0NPY8</accession>
<evidence type="ECO:0000313" key="2">
    <source>
        <dbReference type="EMBL" id="KAL0163922.1"/>
    </source>
</evidence>
<comment type="caution">
    <text evidence="2">The sequence shown here is derived from an EMBL/GenBank/DDBJ whole genome shotgun (WGS) entry which is preliminary data.</text>
</comment>
<protein>
    <submittedName>
        <fullName evidence="2">Uncharacterized protein</fullName>
    </submittedName>
</protein>
<feature type="non-terminal residue" evidence="2">
    <location>
        <position position="74"/>
    </location>
</feature>
<sequence>AHWVAKGSSSAHQDHKGRKTEAWKYLSPPAPQNTSDQKLPKTRSKPQNHKAAEAEAEGAVEIAAEKEEAAESIS</sequence>
<evidence type="ECO:0000256" key="1">
    <source>
        <dbReference type="SAM" id="MobiDB-lite"/>
    </source>
</evidence>
<reference evidence="2 3" key="1">
    <citation type="submission" date="2024-05" db="EMBL/GenBank/DDBJ databases">
        <title>Genome sequencing and assembly of Indian major carp, Cirrhinus mrigala (Hamilton, 1822).</title>
        <authorList>
            <person name="Mohindra V."/>
            <person name="Chowdhury L.M."/>
            <person name="Lal K."/>
            <person name="Jena J.K."/>
        </authorList>
    </citation>
    <scope>NUCLEOTIDE SEQUENCE [LARGE SCALE GENOMIC DNA]</scope>
    <source>
        <strain evidence="2">CM1030</strain>
        <tissue evidence="2">Blood</tissue>
    </source>
</reference>
<keyword evidence="3" id="KW-1185">Reference proteome</keyword>
<gene>
    <name evidence="2" type="ORF">M9458_039675</name>
</gene>
<dbReference type="Proteomes" id="UP001529510">
    <property type="component" value="Unassembled WGS sequence"/>
</dbReference>